<dbReference type="Proteomes" id="UP000092460">
    <property type="component" value="Unassembled WGS sequence"/>
</dbReference>
<keyword evidence="1" id="KW-0812">Transmembrane</keyword>
<feature type="transmembrane region" description="Helical" evidence="1">
    <location>
        <begin position="6"/>
        <end position="25"/>
    </location>
</feature>
<protein>
    <submittedName>
        <fullName evidence="2">Uncharacterized protein</fullName>
    </submittedName>
</protein>
<sequence length="35" mass="4139">MFQCTNPIIIVVILATTCVNFEVFITENFKYLNWL</sequence>
<reference evidence="2" key="2">
    <citation type="submission" date="2020-05" db="UniProtKB">
        <authorList>
            <consortium name="EnsemblMetazoa"/>
        </authorList>
    </citation>
    <scope>IDENTIFICATION</scope>
    <source>
        <strain evidence="2">IAEA</strain>
    </source>
</reference>
<keyword evidence="1" id="KW-1133">Transmembrane helix</keyword>
<evidence type="ECO:0000313" key="3">
    <source>
        <dbReference type="Proteomes" id="UP000092460"/>
    </source>
</evidence>
<dbReference type="EnsemblMetazoa" id="GPPI050388-RA">
    <property type="protein sequence ID" value="GPPI050388-PA"/>
    <property type="gene ID" value="GPPI050388"/>
</dbReference>
<accession>A0A1B0C6E3</accession>
<dbReference type="AlphaFoldDB" id="A0A1B0C6E3"/>
<organism evidence="2 3">
    <name type="scientific">Glossina palpalis gambiensis</name>
    <dbReference type="NCBI Taxonomy" id="67801"/>
    <lineage>
        <taxon>Eukaryota</taxon>
        <taxon>Metazoa</taxon>
        <taxon>Ecdysozoa</taxon>
        <taxon>Arthropoda</taxon>
        <taxon>Hexapoda</taxon>
        <taxon>Insecta</taxon>
        <taxon>Pterygota</taxon>
        <taxon>Neoptera</taxon>
        <taxon>Endopterygota</taxon>
        <taxon>Diptera</taxon>
        <taxon>Brachycera</taxon>
        <taxon>Muscomorpha</taxon>
        <taxon>Hippoboscoidea</taxon>
        <taxon>Glossinidae</taxon>
        <taxon>Glossina</taxon>
    </lineage>
</organism>
<proteinExistence type="predicted"/>
<evidence type="ECO:0000313" key="2">
    <source>
        <dbReference type="EnsemblMetazoa" id="GPPI050388-PA"/>
    </source>
</evidence>
<name>A0A1B0C6E3_9MUSC</name>
<dbReference type="VEuPathDB" id="VectorBase:GPPI050388"/>
<dbReference type="EMBL" id="JXJN01026575">
    <property type="status" value="NOT_ANNOTATED_CDS"/>
    <property type="molecule type" value="Genomic_DNA"/>
</dbReference>
<keyword evidence="3" id="KW-1185">Reference proteome</keyword>
<reference evidence="3" key="1">
    <citation type="submission" date="2015-01" db="EMBL/GenBank/DDBJ databases">
        <authorList>
            <person name="Aksoy S."/>
            <person name="Warren W."/>
            <person name="Wilson R.K."/>
        </authorList>
    </citation>
    <scope>NUCLEOTIDE SEQUENCE [LARGE SCALE GENOMIC DNA]</scope>
    <source>
        <strain evidence="3">IAEA</strain>
    </source>
</reference>
<keyword evidence="1" id="KW-0472">Membrane</keyword>
<evidence type="ECO:0000256" key="1">
    <source>
        <dbReference type="SAM" id="Phobius"/>
    </source>
</evidence>